<dbReference type="Pfam" id="PF12096">
    <property type="entry name" value="DUF3572"/>
    <property type="match status" value="1"/>
</dbReference>
<evidence type="ECO:0000313" key="2">
    <source>
        <dbReference type="Proteomes" id="UP000305887"/>
    </source>
</evidence>
<dbReference type="AlphaFoldDB" id="A0A5C4MY85"/>
<keyword evidence="2" id="KW-1185">Reference proteome</keyword>
<dbReference type="OrthoDB" id="7356934at2"/>
<accession>A0A5C4MY85</accession>
<dbReference type="InterPro" id="IPR021955">
    <property type="entry name" value="DUF3572"/>
</dbReference>
<protein>
    <submittedName>
        <fullName evidence="1">DUF3572 family protein</fullName>
    </submittedName>
</protein>
<name>A0A5C4MY85_9RHOB</name>
<comment type="caution">
    <text evidence="1">The sequence shown here is derived from an EMBL/GenBank/DDBJ whole genome shotgun (WGS) entry which is preliminary data.</text>
</comment>
<organism evidence="1 2">
    <name type="scientific">Rubellimicrobium rubrum</name>
    <dbReference type="NCBI Taxonomy" id="2585369"/>
    <lineage>
        <taxon>Bacteria</taxon>
        <taxon>Pseudomonadati</taxon>
        <taxon>Pseudomonadota</taxon>
        <taxon>Alphaproteobacteria</taxon>
        <taxon>Rhodobacterales</taxon>
        <taxon>Roseobacteraceae</taxon>
        <taxon>Rubellimicrobium</taxon>
    </lineage>
</organism>
<proteinExistence type="predicted"/>
<dbReference type="RefSeq" id="WP_139076418.1">
    <property type="nucleotide sequence ID" value="NZ_VDFU01000008.1"/>
</dbReference>
<reference evidence="1 2" key="1">
    <citation type="submission" date="2019-06" db="EMBL/GenBank/DDBJ databases">
        <title>YIM 131921 draft genome.</title>
        <authorList>
            <person name="Jiang L."/>
        </authorList>
    </citation>
    <scope>NUCLEOTIDE SEQUENCE [LARGE SCALE GENOMIC DNA]</scope>
    <source>
        <strain evidence="1 2">YIM 131921</strain>
    </source>
</reference>
<dbReference type="EMBL" id="VDFU01000008">
    <property type="protein sequence ID" value="TNC50095.1"/>
    <property type="molecule type" value="Genomic_DNA"/>
</dbReference>
<sequence length="92" mass="10299">MNPDQAETIALQALAWIAADEELLPQLSGATGASLEDARERAQDPAFLAGILEFLTMEDRWVQRFCDDHSLPYDAPMRALMALPGQQRDEWP</sequence>
<gene>
    <name evidence="1" type="ORF">FHG66_09020</name>
</gene>
<evidence type="ECO:0000313" key="1">
    <source>
        <dbReference type="EMBL" id="TNC50095.1"/>
    </source>
</evidence>
<dbReference type="Proteomes" id="UP000305887">
    <property type="component" value="Unassembled WGS sequence"/>
</dbReference>